<feature type="region of interest" description="Disordered" evidence="1">
    <location>
        <begin position="1"/>
        <end position="27"/>
    </location>
</feature>
<reference evidence="2 3" key="1">
    <citation type="submission" date="2018-03" db="EMBL/GenBank/DDBJ databases">
        <title>Draft genome sequence of Rohu Carp (Labeo rohita).</title>
        <authorList>
            <person name="Das P."/>
            <person name="Kushwaha B."/>
            <person name="Joshi C.G."/>
            <person name="Kumar D."/>
            <person name="Nagpure N.S."/>
            <person name="Sahoo L."/>
            <person name="Das S.P."/>
            <person name="Bit A."/>
            <person name="Patnaik S."/>
            <person name="Meher P.K."/>
            <person name="Jayasankar P."/>
            <person name="Koringa P.G."/>
            <person name="Patel N.V."/>
            <person name="Hinsu A.T."/>
            <person name="Kumar R."/>
            <person name="Pandey M."/>
            <person name="Agarwal S."/>
            <person name="Srivastava S."/>
            <person name="Singh M."/>
            <person name="Iquebal M.A."/>
            <person name="Jaiswal S."/>
            <person name="Angadi U.B."/>
            <person name="Kumar N."/>
            <person name="Raza M."/>
            <person name="Shah T.M."/>
            <person name="Rai A."/>
            <person name="Jena J.K."/>
        </authorList>
    </citation>
    <scope>NUCLEOTIDE SEQUENCE [LARGE SCALE GENOMIC DNA]</scope>
    <source>
        <strain evidence="2">DASCIFA01</strain>
        <tissue evidence="2">Testis</tissue>
    </source>
</reference>
<proteinExistence type="predicted"/>
<organism evidence="2 3">
    <name type="scientific">Labeo rohita</name>
    <name type="common">Indian major carp</name>
    <name type="synonym">Cyprinus rohita</name>
    <dbReference type="NCBI Taxonomy" id="84645"/>
    <lineage>
        <taxon>Eukaryota</taxon>
        <taxon>Metazoa</taxon>
        <taxon>Chordata</taxon>
        <taxon>Craniata</taxon>
        <taxon>Vertebrata</taxon>
        <taxon>Euteleostomi</taxon>
        <taxon>Actinopterygii</taxon>
        <taxon>Neopterygii</taxon>
        <taxon>Teleostei</taxon>
        <taxon>Ostariophysi</taxon>
        <taxon>Cypriniformes</taxon>
        <taxon>Cyprinidae</taxon>
        <taxon>Labeoninae</taxon>
        <taxon>Labeonini</taxon>
        <taxon>Labeo</taxon>
    </lineage>
</organism>
<dbReference type="AlphaFoldDB" id="A0A498NKM3"/>
<keyword evidence="3" id="KW-1185">Reference proteome</keyword>
<protein>
    <submittedName>
        <fullName evidence="2">Uncharacterized protein</fullName>
    </submittedName>
</protein>
<gene>
    <name evidence="2" type="ORF">ROHU_016139</name>
</gene>
<sequence>MTDTEVGRRDFSSPQARAPARSDPTGSGWRWGAEGLVASLSRVISDSLMSHTHQVFGVFMTPTCRSLLTPLNLSRQTDLINIMIKALKESLAPRKLSYRSGRGLFFRSLLSVTPSGSSALWVTCVAVGPGQEAFPKSDVLPAHGKTSSCRDGVSSGFLCQEPVEDDGSQREGGHVVTRAPETFHPRHTSALAALFSRSFFDMKLLLALTKNISLRAMAASPPEKERDVCGGNSLENVNLCHERDGDERHGARTRFLSASPVYFRFTFELFVS</sequence>
<accession>A0A498NKM3</accession>
<dbReference type="Proteomes" id="UP000290572">
    <property type="component" value="Unassembled WGS sequence"/>
</dbReference>
<evidence type="ECO:0000313" key="3">
    <source>
        <dbReference type="Proteomes" id="UP000290572"/>
    </source>
</evidence>
<name>A0A498NKM3_LABRO</name>
<evidence type="ECO:0000313" key="2">
    <source>
        <dbReference type="EMBL" id="RXN32500.1"/>
    </source>
</evidence>
<feature type="compositionally biased region" description="Basic and acidic residues" evidence="1">
    <location>
        <begin position="1"/>
        <end position="11"/>
    </location>
</feature>
<dbReference type="EMBL" id="QBIY01011366">
    <property type="protein sequence ID" value="RXN32500.1"/>
    <property type="molecule type" value="Genomic_DNA"/>
</dbReference>
<evidence type="ECO:0000256" key="1">
    <source>
        <dbReference type="SAM" id="MobiDB-lite"/>
    </source>
</evidence>
<comment type="caution">
    <text evidence="2">The sequence shown here is derived from an EMBL/GenBank/DDBJ whole genome shotgun (WGS) entry which is preliminary data.</text>
</comment>